<proteinExistence type="predicted"/>
<organism evidence="1 2">
    <name type="scientific">Streblomastix strix</name>
    <dbReference type="NCBI Taxonomy" id="222440"/>
    <lineage>
        <taxon>Eukaryota</taxon>
        <taxon>Metamonada</taxon>
        <taxon>Preaxostyla</taxon>
        <taxon>Oxymonadida</taxon>
        <taxon>Streblomastigidae</taxon>
        <taxon>Streblomastix</taxon>
    </lineage>
</organism>
<sequence>MTKEIGEGKSLYQKAMLGIAGQIAELGYEKVGQNNLNDFFLTFDRSGLLKKIKEILFREFAQDENQKKKEVEYSDFTLNLAQTIGILYKARFDRNNKSIIITEWKFIQLQIEGVLSYGGYVSCNSIEIRNALTNIICAYRQLRQGSHYHTPLKDVEKSVEEQVECEGGIEEIEAQLFHSKMIKFDDIIYLAKGTKYEIFNIKKNQTNLPRYF</sequence>
<protein>
    <submittedName>
        <fullName evidence="1">Uncharacterized protein</fullName>
    </submittedName>
</protein>
<dbReference type="Proteomes" id="UP000324800">
    <property type="component" value="Unassembled WGS sequence"/>
</dbReference>
<evidence type="ECO:0000313" key="1">
    <source>
        <dbReference type="EMBL" id="KAA6381524.1"/>
    </source>
</evidence>
<accession>A0A5J4VGH2</accession>
<name>A0A5J4VGH2_9EUKA</name>
<evidence type="ECO:0000313" key="2">
    <source>
        <dbReference type="Proteomes" id="UP000324800"/>
    </source>
</evidence>
<comment type="caution">
    <text evidence="1">The sequence shown here is derived from an EMBL/GenBank/DDBJ whole genome shotgun (WGS) entry which is preliminary data.</text>
</comment>
<gene>
    <name evidence="1" type="ORF">EZS28_022949</name>
</gene>
<reference evidence="1 2" key="1">
    <citation type="submission" date="2019-03" db="EMBL/GenBank/DDBJ databases">
        <title>Single cell metagenomics reveals metabolic interactions within the superorganism composed of flagellate Streblomastix strix and complex community of Bacteroidetes bacteria on its surface.</title>
        <authorList>
            <person name="Treitli S.C."/>
            <person name="Kolisko M."/>
            <person name="Husnik F."/>
            <person name="Keeling P."/>
            <person name="Hampl V."/>
        </authorList>
    </citation>
    <scope>NUCLEOTIDE SEQUENCE [LARGE SCALE GENOMIC DNA]</scope>
    <source>
        <strain evidence="1">ST1C</strain>
    </source>
</reference>
<dbReference type="EMBL" id="SNRW01007279">
    <property type="protein sequence ID" value="KAA6381524.1"/>
    <property type="molecule type" value="Genomic_DNA"/>
</dbReference>
<dbReference type="AlphaFoldDB" id="A0A5J4VGH2"/>